<accession>A0A1D1W4R3</accession>
<feature type="chain" id="PRO_5008899209" evidence="2">
    <location>
        <begin position="18"/>
        <end position="524"/>
    </location>
</feature>
<dbReference type="OrthoDB" id="2448405at2759"/>
<dbReference type="InterPro" id="IPR019545">
    <property type="entry name" value="DM13_domain"/>
</dbReference>
<dbReference type="EMBL" id="BDGG01000018">
    <property type="protein sequence ID" value="GAV08475.1"/>
    <property type="molecule type" value="Genomic_DNA"/>
</dbReference>
<dbReference type="Pfam" id="PF10517">
    <property type="entry name" value="DM13"/>
    <property type="match status" value="4"/>
</dbReference>
<gene>
    <name evidence="4" type="primary">RvY_18158-1</name>
    <name evidence="4" type="synonym">RvY_18158.1</name>
    <name evidence="4" type="ORF">RvY_18158</name>
</gene>
<organism evidence="4 5">
    <name type="scientific">Ramazzottius varieornatus</name>
    <name type="common">Water bear</name>
    <name type="synonym">Tardigrade</name>
    <dbReference type="NCBI Taxonomy" id="947166"/>
    <lineage>
        <taxon>Eukaryota</taxon>
        <taxon>Metazoa</taxon>
        <taxon>Ecdysozoa</taxon>
        <taxon>Tardigrada</taxon>
        <taxon>Eutardigrada</taxon>
        <taxon>Parachela</taxon>
        <taxon>Hypsibioidea</taxon>
        <taxon>Ramazzottiidae</taxon>
        <taxon>Ramazzottius</taxon>
    </lineage>
</organism>
<feature type="domain" description="DM13" evidence="3">
    <location>
        <begin position="28"/>
        <end position="131"/>
    </location>
</feature>
<keyword evidence="1" id="KW-0677">Repeat</keyword>
<feature type="signal peptide" evidence="2">
    <location>
        <begin position="1"/>
        <end position="17"/>
    </location>
</feature>
<feature type="domain" description="DM13" evidence="3">
    <location>
        <begin position="131"/>
        <end position="249"/>
    </location>
</feature>
<name>A0A1D1W4R3_RAMVA</name>
<evidence type="ECO:0000313" key="4">
    <source>
        <dbReference type="EMBL" id="GAV08475.1"/>
    </source>
</evidence>
<protein>
    <submittedName>
        <fullName evidence="4">Skeletor</fullName>
    </submittedName>
</protein>
<comment type="caution">
    <text evidence="4">The sequence shown here is derived from an EMBL/GenBank/DDBJ whole genome shotgun (WGS) entry which is preliminary data.</text>
</comment>
<dbReference type="Proteomes" id="UP000186922">
    <property type="component" value="Unassembled WGS sequence"/>
</dbReference>
<feature type="domain" description="DM13" evidence="3">
    <location>
        <begin position="269"/>
        <end position="374"/>
    </location>
</feature>
<sequence length="524" mass="58500">MLLWFFALAVLLISVQATDDDEGLTWLGTFETLAHGVNGEVYAEDDHTLVIKSFVYDGESEDAFFVLTKTDSVEEPFEYLTDELGSKEPLGTYMNEDIRLRLRPGTSIGDYKTLSVYCNKYKVDFGHVVFGKFAKPLVRRMKSLGKFVNAMHGVSGQVMAIDESTILIKNFNFDGASEDGQFVLYKNPQMINASMEVMADEEGSTNPLVLYRDMDVILSLKAGAKLSMYKGLSVYCNKYHINFGNVDFPAKMRLPRGPRRRSIKPRSLGQLLNNQGTHNVSGTLFHVDEKTLLITRFFYDGMSPDGQFVLSRKDVVQEPVEMLADERGNTGPLRKYNGQDIFLTIPSDLDINDFKAFSVYCAKYKLDFGHAIFPVANQSEKPFSLLSAKVNMAGAKKLGSFSTIAHGVQGEVYALDEATLFIKNFTYDGTSPDGKFVLSKTETIAEPFDVLADEWGMKNDGLLEYNGKNIVVKLNKDTKISDFKALSVWCNDYKLDFGHVIFGQDMSGLAQAKVAVLSSGESMW</sequence>
<dbReference type="PROSITE" id="PS51549">
    <property type="entry name" value="DM13"/>
    <property type="match status" value="4"/>
</dbReference>
<evidence type="ECO:0000256" key="1">
    <source>
        <dbReference type="ARBA" id="ARBA00022737"/>
    </source>
</evidence>
<reference evidence="4 5" key="1">
    <citation type="journal article" date="2016" name="Nat. Commun.">
        <title>Extremotolerant tardigrade genome and improved radiotolerance of human cultured cells by tardigrade-unique protein.</title>
        <authorList>
            <person name="Hashimoto T."/>
            <person name="Horikawa D.D."/>
            <person name="Saito Y."/>
            <person name="Kuwahara H."/>
            <person name="Kozuka-Hata H."/>
            <person name="Shin-I T."/>
            <person name="Minakuchi Y."/>
            <person name="Ohishi K."/>
            <person name="Motoyama A."/>
            <person name="Aizu T."/>
            <person name="Enomoto A."/>
            <person name="Kondo K."/>
            <person name="Tanaka S."/>
            <person name="Hara Y."/>
            <person name="Koshikawa S."/>
            <person name="Sagara H."/>
            <person name="Miura T."/>
            <person name="Yokobori S."/>
            <person name="Miyagawa K."/>
            <person name="Suzuki Y."/>
            <person name="Kubo T."/>
            <person name="Oyama M."/>
            <person name="Kohara Y."/>
            <person name="Fujiyama A."/>
            <person name="Arakawa K."/>
            <person name="Katayama T."/>
            <person name="Toyoda A."/>
            <person name="Kunieda T."/>
        </authorList>
    </citation>
    <scope>NUCLEOTIDE SEQUENCE [LARGE SCALE GENOMIC DNA]</scope>
    <source>
        <strain evidence="4 5">YOKOZUNA-1</strain>
    </source>
</reference>
<keyword evidence="2" id="KW-0732">Signal</keyword>
<evidence type="ECO:0000259" key="3">
    <source>
        <dbReference type="PROSITE" id="PS51549"/>
    </source>
</evidence>
<dbReference type="PANTHER" id="PTHR24036">
    <property type="entry name" value="SKELETOR-RELATED"/>
    <property type="match status" value="1"/>
</dbReference>
<dbReference type="PANTHER" id="PTHR24036:SF5">
    <property type="entry name" value="THROMBOMODULIN"/>
    <property type="match status" value="1"/>
</dbReference>
<dbReference type="InterPro" id="IPR052126">
    <property type="entry name" value="Spindle_Org/Thrombomodulin"/>
</dbReference>
<dbReference type="AlphaFoldDB" id="A0A1D1W4R3"/>
<evidence type="ECO:0000313" key="5">
    <source>
        <dbReference type="Proteomes" id="UP000186922"/>
    </source>
</evidence>
<evidence type="ECO:0000256" key="2">
    <source>
        <dbReference type="SAM" id="SignalP"/>
    </source>
</evidence>
<proteinExistence type="predicted"/>
<dbReference type="SMART" id="SM00686">
    <property type="entry name" value="DM13"/>
    <property type="match status" value="4"/>
</dbReference>
<feature type="domain" description="DM13" evidence="3">
    <location>
        <begin position="394"/>
        <end position="503"/>
    </location>
</feature>
<keyword evidence="5" id="KW-1185">Reference proteome</keyword>